<dbReference type="AlphaFoldDB" id="A0A0H2QXX1"/>
<feature type="chain" id="PRO_5005201558" evidence="1">
    <location>
        <begin position="22"/>
        <end position="146"/>
    </location>
</feature>
<organism evidence="2 3">
    <name type="scientific">Schizopora paradoxa</name>
    <dbReference type="NCBI Taxonomy" id="27342"/>
    <lineage>
        <taxon>Eukaryota</taxon>
        <taxon>Fungi</taxon>
        <taxon>Dikarya</taxon>
        <taxon>Basidiomycota</taxon>
        <taxon>Agaricomycotina</taxon>
        <taxon>Agaricomycetes</taxon>
        <taxon>Hymenochaetales</taxon>
        <taxon>Schizoporaceae</taxon>
        <taxon>Schizopora</taxon>
    </lineage>
</organism>
<name>A0A0H2QXX1_9AGAM</name>
<keyword evidence="3" id="KW-1185">Reference proteome</keyword>
<feature type="signal peptide" evidence="1">
    <location>
        <begin position="1"/>
        <end position="21"/>
    </location>
</feature>
<keyword evidence="1" id="KW-0732">Signal</keyword>
<evidence type="ECO:0000256" key="1">
    <source>
        <dbReference type="SAM" id="SignalP"/>
    </source>
</evidence>
<protein>
    <submittedName>
        <fullName evidence="2">Uncharacterized protein</fullName>
    </submittedName>
</protein>
<gene>
    <name evidence="2" type="ORF">SCHPADRAFT_1003470</name>
</gene>
<sequence length="146" mass="16593">MASYRLFVTVAILAIVEWTRCQILGPDSLDIVRLMALSMILYFDWADHRSSPLDRLTAGIPAVKQTDPIAQPMPSNIWHITSDFDHPEHSTIRRGVIDESREPNDVDMPDVAPKMKRRYSLAFPDHIPYPVPAKRFVSAPQVLLTD</sequence>
<dbReference type="InParanoid" id="A0A0H2QXX1"/>
<dbReference type="EMBL" id="KQ086990">
    <property type="protein sequence ID" value="KLO03817.1"/>
    <property type="molecule type" value="Genomic_DNA"/>
</dbReference>
<proteinExistence type="predicted"/>
<dbReference type="Proteomes" id="UP000053477">
    <property type="component" value="Unassembled WGS sequence"/>
</dbReference>
<evidence type="ECO:0000313" key="2">
    <source>
        <dbReference type="EMBL" id="KLO03817.1"/>
    </source>
</evidence>
<reference evidence="2 3" key="1">
    <citation type="submission" date="2015-04" db="EMBL/GenBank/DDBJ databases">
        <title>Complete genome sequence of Schizopora paradoxa KUC8140, a cosmopolitan wood degrader in East Asia.</title>
        <authorList>
            <consortium name="DOE Joint Genome Institute"/>
            <person name="Min B."/>
            <person name="Park H."/>
            <person name="Jang Y."/>
            <person name="Kim J.-J."/>
            <person name="Kim K.H."/>
            <person name="Pangilinan J."/>
            <person name="Lipzen A."/>
            <person name="Riley R."/>
            <person name="Grigoriev I.V."/>
            <person name="Spatafora J.W."/>
            <person name="Choi I.-G."/>
        </authorList>
    </citation>
    <scope>NUCLEOTIDE SEQUENCE [LARGE SCALE GENOMIC DNA]</scope>
    <source>
        <strain evidence="2 3">KUC8140</strain>
    </source>
</reference>
<accession>A0A0H2QXX1</accession>
<evidence type="ECO:0000313" key="3">
    <source>
        <dbReference type="Proteomes" id="UP000053477"/>
    </source>
</evidence>